<evidence type="ECO:0000313" key="3">
    <source>
        <dbReference type="Proteomes" id="UP000285517"/>
    </source>
</evidence>
<protein>
    <recommendedName>
        <fullName evidence="4">Membrane or secreted protein</fullName>
    </recommendedName>
</protein>
<evidence type="ECO:0000256" key="1">
    <source>
        <dbReference type="SAM" id="Phobius"/>
    </source>
</evidence>
<dbReference type="Proteomes" id="UP000285517">
    <property type="component" value="Chromosome"/>
</dbReference>
<evidence type="ECO:0008006" key="4">
    <source>
        <dbReference type="Google" id="ProtNLM"/>
    </source>
</evidence>
<proteinExistence type="predicted"/>
<reference evidence="2 3" key="1">
    <citation type="submission" date="2019-01" db="EMBL/GenBank/DDBJ databases">
        <title>Complete genome sequencing of Aequorivita sp. H23M31.</title>
        <authorList>
            <person name="Bae J.-W."/>
        </authorList>
    </citation>
    <scope>NUCLEOTIDE SEQUENCE [LARGE SCALE GENOMIC DNA]</scope>
    <source>
        <strain evidence="2 3">H23M31</strain>
    </source>
</reference>
<feature type="transmembrane region" description="Helical" evidence="1">
    <location>
        <begin position="7"/>
        <end position="25"/>
    </location>
</feature>
<dbReference type="AlphaFoldDB" id="A0A410G3Z1"/>
<keyword evidence="1" id="KW-0472">Membrane</keyword>
<keyword evidence="1" id="KW-1133">Transmembrane helix</keyword>
<dbReference type="KEGG" id="aev:EI546_09465"/>
<gene>
    <name evidence="2" type="ORF">EI546_09465</name>
</gene>
<dbReference type="RefSeq" id="WP_128250316.1">
    <property type="nucleotide sequence ID" value="NZ_CP034951.1"/>
</dbReference>
<organism evidence="2 3">
    <name type="scientific">Aequorivita ciconiae</name>
    <dbReference type="NCBI Taxonomy" id="2494375"/>
    <lineage>
        <taxon>Bacteria</taxon>
        <taxon>Pseudomonadati</taxon>
        <taxon>Bacteroidota</taxon>
        <taxon>Flavobacteriia</taxon>
        <taxon>Flavobacteriales</taxon>
        <taxon>Flavobacteriaceae</taxon>
        <taxon>Aequorivita</taxon>
    </lineage>
</organism>
<dbReference type="OrthoDB" id="1437325at2"/>
<dbReference type="EMBL" id="CP034951">
    <property type="protein sequence ID" value="QAA81935.1"/>
    <property type="molecule type" value="Genomic_DNA"/>
</dbReference>
<keyword evidence="3" id="KW-1185">Reference proteome</keyword>
<evidence type="ECO:0000313" key="2">
    <source>
        <dbReference type="EMBL" id="QAA81935.1"/>
    </source>
</evidence>
<accession>A0A410G3Z1</accession>
<name>A0A410G3Z1_9FLAO</name>
<sequence>MQQNLKKYLVLGVLFILPITAYIFFSLSTNYFKPLPVLTENVSELSGFTTLENKPVQLENRITILGFFGKDLEEHRAYAYNLAHKIYGKNRAFKEFQFVILLPEGTEEQARNIDKKLQEIAPTDSWLFAFGSEDRIKEVFHSLQSNFTLDSNISTPYVFIIDKERSLRGRDDDEKDGGRMYGFDSSNIAEINNKMSDDVKVLLAEYRRALKKYSSNREI</sequence>
<keyword evidence="1" id="KW-0812">Transmembrane</keyword>